<keyword evidence="3" id="KW-0255">Endonuclease</keyword>
<dbReference type="KEGG" id="vg:65130070"/>
<keyword evidence="4" id="KW-1185">Reference proteome</keyword>
<dbReference type="InterPro" id="IPR003647">
    <property type="entry name" value="Intron_nuc_1_rpt"/>
</dbReference>
<dbReference type="InterPro" id="IPR003615">
    <property type="entry name" value="HNH_nuc"/>
</dbReference>
<sequence>MEEIWKDIQGYEGLYQVSNLGRVKSLGRSGKGCSLEDRVLKPMINDDGYELVNLKSSNHIAKWHSVHRLVAIHFIPNPNDYKEINHKDEIKNNNIVSNLEWCTRKYNVGYGTVKERQSINKRGQSNSWLNKPVLQYSLDGKFIAEYNSTTQAAKELSQTLNKDWEKIKKAINNQLRIYPNGKSYGYKWRYKL</sequence>
<evidence type="ECO:0000313" key="4">
    <source>
        <dbReference type="Proteomes" id="UP000593882"/>
    </source>
</evidence>
<organism evidence="3 4">
    <name type="scientific">uncultured phage cr85_1</name>
    <dbReference type="NCBI Taxonomy" id="2772074"/>
    <lineage>
        <taxon>Viruses</taxon>
        <taxon>Duplodnaviria</taxon>
        <taxon>Heunggongvirae</taxon>
        <taxon>Uroviricota</taxon>
        <taxon>Caudoviricetes</taxon>
        <taxon>Crassvirales</taxon>
        <taxon>Steigviridae</taxon>
        <taxon>Asinivirinae</taxon>
        <taxon>Kahnovirus</taxon>
        <taxon>Kahnovirus oralis</taxon>
    </lineage>
</organism>
<dbReference type="InterPro" id="IPR044925">
    <property type="entry name" value="His-Me_finger_sf"/>
</dbReference>
<protein>
    <submittedName>
        <fullName evidence="3">HNH endonuclease</fullName>
    </submittedName>
</protein>
<dbReference type="SUPFAM" id="SSF54060">
    <property type="entry name" value="His-Me finger endonucleases"/>
    <property type="match status" value="1"/>
</dbReference>
<evidence type="ECO:0000313" key="3">
    <source>
        <dbReference type="EMBL" id="QOR59484.1"/>
    </source>
</evidence>
<accession>A0A7M1RZC3</accession>
<evidence type="ECO:0000259" key="2">
    <source>
        <dbReference type="Pfam" id="PF13392"/>
    </source>
</evidence>
<dbReference type="Gene3D" id="3.90.75.20">
    <property type="match status" value="1"/>
</dbReference>
<dbReference type="SMART" id="SM00497">
    <property type="entry name" value="IENR1"/>
    <property type="match status" value="1"/>
</dbReference>
<dbReference type="GeneID" id="65130070"/>
<dbReference type="RefSeq" id="YP_010111642.1">
    <property type="nucleotide sequence ID" value="NC_055883.1"/>
</dbReference>
<dbReference type="Pfam" id="PF13392">
    <property type="entry name" value="HNH_3"/>
    <property type="match status" value="1"/>
</dbReference>
<reference evidence="3 4" key="1">
    <citation type="submission" date="2020-07" db="EMBL/GenBank/DDBJ databases">
        <title>Taxonomic proposal: Crassvirales, a new order of highly abundant and diverse bacterial viruses.</title>
        <authorList>
            <person name="Shkoporov A.N."/>
            <person name="Stockdale S.R."/>
            <person name="Guerin E."/>
            <person name="Ross R.P."/>
            <person name="Hill C."/>
        </authorList>
    </citation>
    <scope>NUCLEOTIDE SEQUENCE [LARGE SCALE GENOMIC DNA]</scope>
</reference>
<dbReference type="EMBL" id="MT774390">
    <property type="protein sequence ID" value="QOR59484.1"/>
    <property type="molecule type" value="Genomic_DNA"/>
</dbReference>
<dbReference type="Pfam" id="PF07463">
    <property type="entry name" value="NUMOD4"/>
    <property type="match status" value="1"/>
</dbReference>
<dbReference type="InterPro" id="IPR036388">
    <property type="entry name" value="WH-like_DNA-bd_sf"/>
</dbReference>
<proteinExistence type="predicted"/>
<dbReference type="GO" id="GO:0016788">
    <property type="term" value="F:hydrolase activity, acting on ester bonds"/>
    <property type="evidence" value="ECO:0007669"/>
    <property type="project" value="InterPro"/>
</dbReference>
<keyword evidence="3" id="KW-0540">Nuclease</keyword>
<dbReference type="InterPro" id="IPR010902">
    <property type="entry name" value="NUMOD4"/>
</dbReference>
<evidence type="ECO:0000259" key="1">
    <source>
        <dbReference type="Pfam" id="PF07463"/>
    </source>
</evidence>
<dbReference type="Gene3D" id="1.10.10.10">
    <property type="entry name" value="Winged helix-like DNA-binding domain superfamily/Winged helix DNA-binding domain"/>
    <property type="match status" value="1"/>
</dbReference>
<name>A0A7M1RZC3_9CAUD</name>
<feature type="domain" description="NUMOD4" evidence="1">
    <location>
        <begin position="3"/>
        <end position="54"/>
    </location>
</feature>
<dbReference type="GO" id="GO:0004519">
    <property type="term" value="F:endonuclease activity"/>
    <property type="evidence" value="ECO:0007669"/>
    <property type="project" value="UniProtKB-KW"/>
</dbReference>
<keyword evidence="3" id="KW-0378">Hydrolase</keyword>
<dbReference type="Proteomes" id="UP000593882">
    <property type="component" value="Segment"/>
</dbReference>
<feature type="domain" description="HNH nuclease" evidence="2">
    <location>
        <begin position="66"/>
        <end position="107"/>
    </location>
</feature>